<sequence length="155" mass="18349">MQKSSKQLSILDLTLEQRQSISQIAKEMQKTCYRRCQQKLLETPENLEIVTTQTIATLKQTQTDVQIYKEYYDRNVDFNVDNYAIQRCERNFRSEIKRGMTTPQRGFINQIGRDGKCVRNQIQNKLPERRLKMIVSGESLKGQNVLQPWLKYENK</sequence>
<evidence type="ECO:0000313" key="3">
    <source>
        <dbReference type="Proteomes" id="UP000018208"/>
    </source>
</evidence>
<gene>
    <name evidence="1" type="ORF">SS50377_18403</name>
    <name evidence="2" type="ORF">SS50377_22413</name>
</gene>
<evidence type="ECO:0000313" key="2">
    <source>
        <dbReference type="EMBL" id="KAH0574798.1"/>
    </source>
</evidence>
<keyword evidence="3" id="KW-1185">Reference proteome</keyword>
<protein>
    <submittedName>
        <fullName evidence="1">Uncharacterized protein</fullName>
    </submittedName>
</protein>
<dbReference type="EMBL" id="KI546166">
    <property type="protein sequence ID" value="EST42094.1"/>
    <property type="molecule type" value="Genomic_DNA"/>
</dbReference>
<dbReference type="VEuPathDB" id="GiardiaDB:SS50377_22413"/>
<name>V6LMZ9_9EUKA</name>
<organism evidence="1">
    <name type="scientific">Spironucleus salmonicida</name>
    <dbReference type="NCBI Taxonomy" id="348837"/>
    <lineage>
        <taxon>Eukaryota</taxon>
        <taxon>Metamonada</taxon>
        <taxon>Diplomonadida</taxon>
        <taxon>Hexamitidae</taxon>
        <taxon>Hexamitinae</taxon>
        <taxon>Spironucleus</taxon>
    </lineage>
</organism>
<reference evidence="2" key="2">
    <citation type="submission" date="2020-12" db="EMBL/GenBank/DDBJ databases">
        <title>New Spironucleus salmonicida genome in near-complete chromosomes.</title>
        <authorList>
            <person name="Xu F."/>
            <person name="Kurt Z."/>
            <person name="Jimenez-Gonzalez A."/>
            <person name="Astvaldsson A."/>
            <person name="Andersson J.O."/>
            <person name="Svard S.G."/>
        </authorList>
    </citation>
    <scope>NUCLEOTIDE SEQUENCE</scope>
    <source>
        <strain evidence="2">ATCC 50377</strain>
    </source>
</reference>
<proteinExistence type="predicted"/>
<reference evidence="1 2" key="1">
    <citation type="journal article" date="2014" name="PLoS Genet.">
        <title>The Genome of Spironucleus salmonicida Highlights a Fish Pathogen Adapted to Fluctuating Environments.</title>
        <authorList>
            <person name="Xu F."/>
            <person name="Jerlstrom-Hultqvist J."/>
            <person name="Einarsson E."/>
            <person name="Astvaldsson A."/>
            <person name="Svard S.G."/>
            <person name="Andersson J.O."/>
        </authorList>
    </citation>
    <scope>NUCLEOTIDE SEQUENCE</scope>
    <source>
        <strain evidence="2">ATCC 50377</strain>
    </source>
</reference>
<dbReference type="AlphaFoldDB" id="V6LMZ9"/>
<accession>V6LMZ9</accession>
<dbReference type="Proteomes" id="UP000018208">
    <property type="component" value="Unassembled WGS sequence"/>
</dbReference>
<dbReference type="EMBL" id="AUWU02000003">
    <property type="protein sequence ID" value="KAH0574798.1"/>
    <property type="molecule type" value="Genomic_DNA"/>
</dbReference>
<evidence type="ECO:0000313" key="1">
    <source>
        <dbReference type="EMBL" id="EST42094.1"/>
    </source>
</evidence>